<feature type="modified residue" description="N6-(pyridoxal phosphate)lysine" evidence="9">
    <location>
        <position position="226"/>
    </location>
</feature>
<protein>
    <recommendedName>
        <fullName evidence="9">Histidinol-phosphate aminotransferase</fullName>
        <ecNumber evidence="9">2.6.1.9</ecNumber>
    </recommendedName>
    <alternativeName>
        <fullName evidence="9">Imidazole acetol-phosphate transaminase</fullName>
    </alternativeName>
</protein>
<evidence type="ECO:0000313" key="12">
    <source>
        <dbReference type="Proteomes" id="UP000270649"/>
    </source>
</evidence>
<dbReference type="InterPro" id="IPR004839">
    <property type="entry name" value="Aminotransferase_I/II_large"/>
</dbReference>
<dbReference type="EC" id="2.6.1.9" evidence="9"/>
<keyword evidence="4 9" id="KW-0032">Aminotransferase</keyword>
<dbReference type="InterPro" id="IPR015421">
    <property type="entry name" value="PyrdxlP-dep_Trfase_major"/>
</dbReference>
<dbReference type="PANTHER" id="PTHR42885:SF2">
    <property type="entry name" value="HISTIDINOL-PHOSPHATE AMINOTRANSFERASE"/>
    <property type="match status" value="1"/>
</dbReference>
<dbReference type="Pfam" id="PF00155">
    <property type="entry name" value="Aminotran_1_2"/>
    <property type="match status" value="1"/>
</dbReference>
<reference evidence="11 12" key="1">
    <citation type="submission" date="2018-10" db="EMBL/GenBank/DDBJ databases">
        <title>Corynebacterium macginleyi genome sequencing and assembly of the type strain and two clinical samples.</title>
        <authorList>
            <person name="Bernier A.-M."/>
            <person name="Bernard K."/>
        </authorList>
    </citation>
    <scope>NUCLEOTIDE SEQUENCE [LARGE SCALE GENOMIC DNA]</scope>
    <source>
        <strain evidence="11 12">NML 120205</strain>
    </source>
</reference>
<evidence type="ECO:0000256" key="8">
    <source>
        <dbReference type="ARBA" id="ARBA00023102"/>
    </source>
</evidence>
<comment type="caution">
    <text evidence="11">The sequence shown here is derived from an EMBL/GenBank/DDBJ whole genome shotgun (WGS) entry which is preliminary data.</text>
</comment>
<dbReference type="InterPro" id="IPR015422">
    <property type="entry name" value="PyrdxlP-dep_Trfase_small"/>
</dbReference>
<dbReference type="UniPathway" id="UPA00031">
    <property type="reaction ID" value="UER00012"/>
</dbReference>
<accession>A0A3M0GUT9</accession>
<comment type="catalytic activity">
    <reaction evidence="9">
        <text>L-histidinol phosphate + 2-oxoglutarate = 3-(imidazol-4-yl)-2-oxopropyl phosphate + L-glutamate</text>
        <dbReference type="Rhea" id="RHEA:23744"/>
        <dbReference type="ChEBI" id="CHEBI:16810"/>
        <dbReference type="ChEBI" id="CHEBI:29985"/>
        <dbReference type="ChEBI" id="CHEBI:57766"/>
        <dbReference type="ChEBI" id="CHEBI:57980"/>
        <dbReference type="EC" id="2.6.1.9"/>
    </reaction>
</comment>
<keyword evidence="7 9" id="KW-0663">Pyridoxal phosphate</keyword>
<dbReference type="HAMAP" id="MF_01023">
    <property type="entry name" value="HisC_aminotrans_2"/>
    <property type="match status" value="1"/>
</dbReference>
<evidence type="ECO:0000256" key="5">
    <source>
        <dbReference type="ARBA" id="ARBA00022605"/>
    </source>
</evidence>
<comment type="similarity">
    <text evidence="2 9">Belongs to the class-II pyridoxal-phosphate-dependent aminotransferase family. Histidinol-phosphate aminotransferase subfamily.</text>
</comment>
<gene>
    <name evidence="9" type="primary">hisC</name>
    <name evidence="11" type="ORF">D9543_00135</name>
</gene>
<dbReference type="GeneID" id="92745834"/>
<dbReference type="InterPro" id="IPR005861">
    <property type="entry name" value="HisP_aminotrans"/>
</dbReference>
<evidence type="ECO:0000256" key="7">
    <source>
        <dbReference type="ARBA" id="ARBA00022898"/>
    </source>
</evidence>
<comment type="pathway">
    <text evidence="9">Amino-acid biosynthesis; L-histidine biosynthesis; L-histidine from 5-phospho-alpha-D-ribose 1-diphosphate: step 7/9.</text>
</comment>
<evidence type="ECO:0000313" key="11">
    <source>
        <dbReference type="EMBL" id="RMB64236.1"/>
    </source>
</evidence>
<comment type="subunit">
    <text evidence="3 9">Homodimer.</text>
</comment>
<evidence type="ECO:0000256" key="4">
    <source>
        <dbReference type="ARBA" id="ARBA00022576"/>
    </source>
</evidence>
<dbReference type="EMBL" id="REGC01000001">
    <property type="protein sequence ID" value="RMB64236.1"/>
    <property type="molecule type" value="Genomic_DNA"/>
</dbReference>
<dbReference type="GO" id="GO:0000105">
    <property type="term" value="P:L-histidine biosynthetic process"/>
    <property type="evidence" value="ECO:0007669"/>
    <property type="project" value="UniProtKB-UniRule"/>
</dbReference>
<evidence type="ECO:0000259" key="10">
    <source>
        <dbReference type="Pfam" id="PF00155"/>
    </source>
</evidence>
<dbReference type="Gene3D" id="3.90.1150.10">
    <property type="entry name" value="Aspartate Aminotransferase, domain 1"/>
    <property type="match status" value="1"/>
</dbReference>
<dbReference type="GO" id="GO:0030170">
    <property type="term" value="F:pyridoxal phosphate binding"/>
    <property type="evidence" value="ECO:0007669"/>
    <property type="project" value="InterPro"/>
</dbReference>
<keyword evidence="5 9" id="KW-0028">Amino-acid biosynthesis</keyword>
<evidence type="ECO:0000256" key="9">
    <source>
        <dbReference type="HAMAP-Rule" id="MF_01023"/>
    </source>
</evidence>
<dbReference type="NCBIfam" id="NF002877">
    <property type="entry name" value="PRK03317.1"/>
    <property type="match status" value="1"/>
</dbReference>
<dbReference type="Proteomes" id="UP000270649">
    <property type="component" value="Unassembled WGS sequence"/>
</dbReference>
<dbReference type="Gene3D" id="3.40.640.10">
    <property type="entry name" value="Type I PLP-dependent aspartate aminotransferase-like (Major domain)"/>
    <property type="match status" value="1"/>
</dbReference>
<organism evidence="11 12">
    <name type="scientific">Corynebacterium macginleyi</name>
    <dbReference type="NCBI Taxonomy" id="38290"/>
    <lineage>
        <taxon>Bacteria</taxon>
        <taxon>Bacillati</taxon>
        <taxon>Actinomycetota</taxon>
        <taxon>Actinomycetes</taxon>
        <taxon>Mycobacteriales</taxon>
        <taxon>Corynebacteriaceae</taxon>
        <taxon>Corynebacterium</taxon>
    </lineage>
</organism>
<dbReference type="AlphaFoldDB" id="A0A3M0GUT9"/>
<evidence type="ECO:0000256" key="1">
    <source>
        <dbReference type="ARBA" id="ARBA00001933"/>
    </source>
</evidence>
<feature type="domain" description="Aminotransferase class I/classII large" evidence="10">
    <location>
        <begin position="29"/>
        <end position="352"/>
    </location>
</feature>
<dbReference type="NCBIfam" id="TIGR01141">
    <property type="entry name" value="hisC"/>
    <property type="match status" value="1"/>
</dbReference>
<evidence type="ECO:0000256" key="2">
    <source>
        <dbReference type="ARBA" id="ARBA00007970"/>
    </source>
</evidence>
<dbReference type="InterPro" id="IPR015424">
    <property type="entry name" value="PyrdxlP-dep_Trfase"/>
</dbReference>
<dbReference type="PANTHER" id="PTHR42885">
    <property type="entry name" value="HISTIDINOL-PHOSPHATE AMINOTRANSFERASE-RELATED"/>
    <property type="match status" value="1"/>
</dbReference>
<dbReference type="CDD" id="cd00609">
    <property type="entry name" value="AAT_like"/>
    <property type="match status" value="1"/>
</dbReference>
<comment type="cofactor">
    <cofactor evidence="1 9">
        <name>pyridoxal 5'-phosphate</name>
        <dbReference type="ChEBI" id="CHEBI:597326"/>
    </cofactor>
</comment>
<evidence type="ECO:0000256" key="6">
    <source>
        <dbReference type="ARBA" id="ARBA00022679"/>
    </source>
</evidence>
<dbReference type="SUPFAM" id="SSF53383">
    <property type="entry name" value="PLP-dependent transferases"/>
    <property type="match status" value="1"/>
</dbReference>
<dbReference type="GO" id="GO:0004400">
    <property type="term" value="F:histidinol-phosphate transaminase activity"/>
    <property type="evidence" value="ECO:0007669"/>
    <property type="project" value="UniProtKB-UniRule"/>
</dbReference>
<proteinExistence type="inferred from homology"/>
<evidence type="ECO:0000256" key="3">
    <source>
        <dbReference type="ARBA" id="ARBA00011738"/>
    </source>
</evidence>
<dbReference type="RefSeq" id="WP_121910945.1">
    <property type="nucleotide sequence ID" value="NZ_CP068291.1"/>
</dbReference>
<keyword evidence="6 9" id="KW-0808">Transferase</keyword>
<sequence length="370" mass="40308">MTQLDDLPLRAELRGETAYGAPQLQVAYQLNTNENPFPPSPALVDDLVAEVRRCASSLNRYPERDAVELRTELARYVSQQTGVDVTYEQVWAANGSNEILQQLLQAFGGPGRSALGFTPSYSMHPILSAGTHTRFIACPRDENFGIDMGRALAAVAEHKPDVIFVTTPNNPTGGVTSLEDIASLIDAAPGIVIVDEAYAEFSKSPSATCLLKKYPTKLVVSRTMSKAFDFAGGRLGYFVADPAFVEAIMLVRLPYHLSVLSQAAATVALRHSAETLATVETIAAERDMVAGRLREMGYTVMPSESNFLFFGNFADQHRVWEQFLDEKVLIRDVSIDGYLRVTIGLPEENAAFLAAAQKLATTVGANTLKE</sequence>
<keyword evidence="8 9" id="KW-0368">Histidine biosynthesis</keyword>
<name>A0A3M0GUT9_9CORY</name>